<dbReference type="Proteomes" id="UP001595692">
    <property type="component" value="Unassembled WGS sequence"/>
</dbReference>
<dbReference type="RefSeq" id="WP_377151216.1">
    <property type="nucleotide sequence ID" value="NZ_JBHSAF010000003.1"/>
</dbReference>
<organism evidence="1 2">
    <name type="scientific">Pseudaeromonas sharmana</name>
    <dbReference type="NCBI Taxonomy" id="328412"/>
    <lineage>
        <taxon>Bacteria</taxon>
        <taxon>Pseudomonadati</taxon>
        <taxon>Pseudomonadota</taxon>
        <taxon>Gammaproteobacteria</taxon>
        <taxon>Aeromonadales</taxon>
        <taxon>Aeromonadaceae</taxon>
        <taxon>Pseudaeromonas</taxon>
    </lineage>
</organism>
<feature type="non-terminal residue" evidence="1">
    <location>
        <position position="1"/>
    </location>
</feature>
<protein>
    <submittedName>
        <fullName evidence="1">Uncharacterized protein</fullName>
    </submittedName>
</protein>
<sequence>AWRLLRGVRALPCQRGGIIGISASLASKKTLILFKNSNISFIPRPATNYQQNNPQGGAFLPGPIL</sequence>
<gene>
    <name evidence="1" type="ORF">ACFOSS_05900</name>
</gene>
<evidence type="ECO:0000313" key="1">
    <source>
        <dbReference type="EMBL" id="MFC3912998.1"/>
    </source>
</evidence>
<keyword evidence="2" id="KW-1185">Reference proteome</keyword>
<name>A0ABV8CLR3_9GAMM</name>
<comment type="caution">
    <text evidence="1">The sequence shown here is derived from an EMBL/GenBank/DDBJ whole genome shotgun (WGS) entry which is preliminary data.</text>
</comment>
<reference evidence="2" key="1">
    <citation type="journal article" date="2019" name="Int. J. Syst. Evol. Microbiol.">
        <title>The Global Catalogue of Microorganisms (GCM) 10K type strain sequencing project: providing services to taxonomists for standard genome sequencing and annotation.</title>
        <authorList>
            <consortium name="The Broad Institute Genomics Platform"/>
            <consortium name="The Broad Institute Genome Sequencing Center for Infectious Disease"/>
            <person name="Wu L."/>
            <person name="Ma J."/>
        </authorList>
    </citation>
    <scope>NUCLEOTIDE SEQUENCE [LARGE SCALE GENOMIC DNA]</scope>
    <source>
        <strain evidence="2">CCUG 54939</strain>
    </source>
</reference>
<dbReference type="EMBL" id="JBHSAF010000003">
    <property type="protein sequence ID" value="MFC3912998.1"/>
    <property type="molecule type" value="Genomic_DNA"/>
</dbReference>
<accession>A0ABV8CLR3</accession>
<evidence type="ECO:0000313" key="2">
    <source>
        <dbReference type="Proteomes" id="UP001595692"/>
    </source>
</evidence>
<proteinExistence type="predicted"/>